<name>A0A7L9U0T5_9BURK</name>
<dbReference type="EMBL" id="CP062941">
    <property type="protein sequence ID" value="QOL48507.1"/>
    <property type="molecule type" value="Genomic_DNA"/>
</dbReference>
<protein>
    <submittedName>
        <fullName evidence="1">Uncharacterized protein</fullName>
    </submittedName>
</protein>
<evidence type="ECO:0000313" key="1">
    <source>
        <dbReference type="EMBL" id="QOL48507.1"/>
    </source>
</evidence>
<keyword evidence="2" id="KW-1185">Reference proteome</keyword>
<reference evidence="1 2" key="1">
    <citation type="submission" date="2020-10" db="EMBL/GenBank/DDBJ databases">
        <title>Genome sequencing of Massilia sp. LPB0304.</title>
        <authorList>
            <person name="Kim J."/>
        </authorList>
    </citation>
    <scope>NUCLEOTIDE SEQUENCE [LARGE SCALE GENOMIC DNA]</scope>
    <source>
        <strain evidence="1 2">LPB0304</strain>
    </source>
</reference>
<sequence>MQRIDIETLVGLAEASATVTMPCSCNKESLAAWRALPLTLEAVRLEEVGFLFDDPYDEPTFAEYHPAGTRYESATAPIAMRFYPYNRCAVVRCLDCHRHYLRYNEAGGYFTEIRIRALRPELIVDAPEN</sequence>
<dbReference type="AlphaFoldDB" id="A0A7L9U0T5"/>
<proteinExistence type="predicted"/>
<dbReference type="Proteomes" id="UP000593875">
    <property type="component" value="Chromosome"/>
</dbReference>
<dbReference type="KEGG" id="mlir:LPB04_16260"/>
<accession>A0A7L9U0T5</accession>
<evidence type="ECO:0000313" key="2">
    <source>
        <dbReference type="Proteomes" id="UP000593875"/>
    </source>
</evidence>
<gene>
    <name evidence="1" type="ORF">LPB04_16260</name>
</gene>
<dbReference type="RefSeq" id="WP_193685550.1">
    <property type="nucleotide sequence ID" value="NZ_CP062941.1"/>
</dbReference>
<organism evidence="1 2">
    <name type="scientific">Massilia litorea</name>
    <dbReference type="NCBI Taxonomy" id="2769491"/>
    <lineage>
        <taxon>Bacteria</taxon>
        <taxon>Pseudomonadati</taxon>
        <taxon>Pseudomonadota</taxon>
        <taxon>Betaproteobacteria</taxon>
        <taxon>Burkholderiales</taxon>
        <taxon>Oxalobacteraceae</taxon>
        <taxon>Telluria group</taxon>
        <taxon>Massilia</taxon>
    </lineage>
</organism>